<keyword evidence="4" id="KW-0904">Protein phosphatase</keyword>
<keyword evidence="5" id="KW-0472">Membrane</keyword>
<dbReference type="SMART" id="SM00195">
    <property type="entry name" value="DSPc"/>
    <property type="match status" value="1"/>
</dbReference>
<dbReference type="InterPro" id="IPR016130">
    <property type="entry name" value="Tyr_Pase_AS"/>
</dbReference>
<gene>
    <name evidence="8" type="ORF">KFE25_008237</name>
</gene>
<keyword evidence="3" id="KW-0378">Hydrolase</keyword>
<keyword evidence="5" id="KW-0812">Transmembrane</keyword>
<dbReference type="CDD" id="cd14498">
    <property type="entry name" value="DSP"/>
    <property type="match status" value="1"/>
</dbReference>
<evidence type="ECO:0000259" key="6">
    <source>
        <dbReference type="PROSITE" id="PS50054"/>
    </source>
</evidence>
<dbReference type="Pfam" id="PF00782">
    <property type="entry name" value="DSPc"/>
    <property type="match status" value="1"/>
</dbReference>
<keyword evidence="9" id="KW-1185">Reference proteome</keyword>
<feature type="transmembrane region" description="Helical" evidence="5">
    <location>
        <begin position="246"/>
        <end position="267"/>
    </location>
</feature>
<dbReference type="InterPro" id="IPR000340">
    <property type="entry name" value="Dual-sp_phosphatase_cat-dom"/>
</dbReference>
<dbReference type="PROSITE" id="PS50056">
    <property type="entry name" value="TYR_PHOSPHATASE_2"/>
    <property type="match status" value="1"/>
</dbReference>
<feature type="domain" description="Tyrosine-protein phosphatase" evidence="6">
    <location>
        <begin position="25"/>
        <end position="166"/>
    </location>
</feature>
<reference evidence="8" key="1">
    <citation type="submission" date="2021-05" db="EMBL/GenBank/DDBJ databases">
        <title>The genome of the haptophyte Pavlova lutheri (Diacronema luteri, Pavlovales) - a model for lipid biosynthesis in eukaryotic algae.</title>
        <authorList>
            <person name="Hulatt C.J."/>
            <person name="Posewitz M.C."/>
        </authorList>
    </citation>
    <scope>NUCLEOTIDE SEQUENCE</scope>
    <source>
        <strain evidence="8">NIVA-4/92</strain>
    </source>
</reference>
<dbReference type="Proteomes" id="UP000751190">
    <property type="component" value="Unassembled WGS sequence"/>
</dbReference>
<comment type="similarity">
    <text evidence="1">Belongs to the protein-tyrosine phosphatase family. Non-receptor class dual specificity subfamily.</text>
</comment>
<sequence>MATSGGSLQAHALQSCLRLRGRDALPQEVSPGLYIGSFGAARNRDALATAGITHVVCACAEAEPVFPDELRYLHLRVRDEMGVRLSEHFDAAIAFIDAALASGGAVLVHCVMGRSRSATIVAAYLMRTERLPMLAALARIRAVRPIVSPNPSFALQLLRLERALGIGVAAAAPAAACGARGAGGVDVADGAPPLTWWQVTKLVFGLTPLVGSFLAALPSIALLPPVPSYAQVAHAARSGRLPAREMAAALGGTLLALATAALAGRVARKGRALAKAACAP</sequence>
<dbReference type="PANTHER" id="PTHR10159">
    <property type="entry name" value="DUAL SPECIFICITY PROTEIN PHOSPHATASE"/>
    <property type="match status" value="1"/>
</dbReference>
<proteinExistence type="inferred from homology"/>
<evidence type="ECO:0000256" key="5">
    <source>
        <dbReference type="SAM" id="Phobius"/>
    </source>
</evidence>
<dbReference type="GO" id="GO:0005737">
    <property type="term" value="C:cytoplasm"/>
    <property type="evidence" value="ECO:0007669"/>
    <property type="project" value="TreeGrafter"/>
</dbReference>
<dbReference type="PROSITE" id="PS00383">
    <property type="entry name" value="TYR_PHOSPHATASE_1"/>
    <property type="match status" value="1"/>
</dbReference>
<comment type="caution">
    <text evidence="8">The sequence shown here is derived from an EMBL/GenBank/DDBJ whole genome shotgun (WGS) entry which is preliminary data.</text>
</comment>
<evidence type="ECO:0000313" key="9">
    <source>
        <dbReference type="Proteomes" id="UP000751190"/>
    </source>
</evidence>
<keyword evidence="5" id="KW-1133">Transmembrane helix</keyword>
<accession>A0A8J5XL80</accession>
<dbReference type="OrthoDB" id="10252009at2759"/>
<dbReference type="SUPFAM" id="SSF52799">
    <property type="entry name" value="(Phosphotyrosine protein) phosphatases II"/>
    <property type="match status" value="1"/>
</dbReference>
<dbReference type="PANTHER" id="PTHR10159:SF511">
    <property type="entry name" value="DUAL SPECIFICITY PROTEIN PHOSPHATASE 1"/>
    <property type="match status" value="1"/>
</dbReference>
<feature type="domain" description="Tyrosine specific protein phosphatases" evidence="7">
    <location>
        <begin position="87"/>
        <end position="145"/>
    </location>
</feature>
<dbReference type="EC" id="3.1.3.48" evidence="2"/>
<dbReference type="GO" id="GO:0008330">
    <property type="term" value="F:protein tyrosine/threonine phosphatase activity"/>
    <property type="evidence" value="ECO:0007669"/>
    <property type="project" value="TreeGrafter"/>
</dbReference>
<evidence type="ECO:0000256" key="1">
    <source>
        <dbReference type="ARBA" id="ARBA00008601"/>
    </source>
</evidence>
<name>A0A8J5XL80_DIALT</name>
<evidence type="ECO:0000256" key="2">
    <source>
        <dbReference type="ARBA" id="ARBA00013064"/>
    </source>
</evidence>
<feature type="transmembrane region" description="Helical" evidence="5">
    <location>
        <begin position="202"/>
        <end position="226"/>
    </location>
</feature>
<dbReference type="PROSITE" id="PS50054">
    <property type="entry name" value="TYR_PHOSPHATASE_DUAL"/>
    <property type="match status" value="1"/>
</dbReference>
<evidence type="ECO:0000259" key="7">
    <source>
        <dbReference type="PROSITE" id="PS50056"/>
    </source>
</evidence>
<organism evidence="8 9">
    <name type="scientific">Diacronema lutheri</name>
    <name type="common">Unicellular marine alga</name>
    <name type="synonym">Monochrysis lutheri</name>
    <dbReference type="NCBI Taxonomy" id="2081491"/>
    <lineage>
        <taxon>Eukaryota</taxon>
        <taxon>Haptista</taxon>
        <taxon>Haptophyta</taxon>
        <taxon>Pavlovophyceae</taxon>
        <taxon>Pavlovales</taxon>
        <taxon>Pavlovaceae</taxon>
        <taxon>Diacronema</taxon>
    </lineage>
</organism>
<dbReference type="EMBL" id="JAGTXO010000007">
    <property type="protein sequence ID" value="KAG8466858.1"/>
    <property type="molecule type" value="Genomic_DNA"/>
</dbReference>
<dbReference type="InterPro" id="IPR029021">
    <property type="entry name" value="Prot-tyrosine_phosphatase-like"/>
</dbReference>
<dbReference type="InterPro" id="IPR020422">
    <property type="entry name" value="TYR_PHOSPHATASE_DUAL_dom"/>
</dbReference>
<dbReference type="InterPro" id="IPR000387">
    <property type="entry name" value="Tyr_Pase_dom"/>
</dbReference>
<dbReference type="GO" id="GO:0033550">
    <property type="term" value="F:MAP kinase tyrosine phosphatase activity"/>
    <property type="evidence" value="ECO:0007669"/>
    <property type="project" value="TreeGrafter"/>
</dbReference>
<evidence type="ECO:0000313" key="8">
    <source>
        <dbReference type="EMBL" id="KAG8466858.1"/>
    </source>
</evidence>
<evidence type="ECO:0000256" key="4">
    <source>
        <dbReference type="ARBA" id="ARBA00022912"/>
    </source>
</evidence>
<evidence type="ECO:0000256" key="3">
    <source>
        <dbReference type="ARBA" id="ARBA00022801"/>
    </source>
</evidence>
<dbReference type="GO" id="GO:0017017">
    <property type="term" value="F:MAP kinase tyrosine/serine/threonine phosphatase activity"/>
    <property type="evidence" value="ECO:0007669"/>
    <property type="project" value="TreeGrafter"/>
</dbReference>
<dbReference type="GO" id="GO:0043409">
    <property type="term" value="P:negative regulation of MAPK cascade"/>
    <property type="evidence" value="ECO:0007669"/>
    <property type="project" value="TreeGrafter"/>
</dbReference>
<dbReference type="Gene3D" id="3.90.190.10">
    <property type="entry name" value="Protein tyrosine phosphatase superfamily"/>
    <property type="match status" value="1"/>
</dbReference>
<protein>
    <recommendedName>
        <fullName evidence="2">protein-tyrosine-phosphatase</fullName>
        <ecNumber evidence="2">3.1.3.48</ecNumber>
    </recommendedName>
</protein>
<dbReference type="AlphaFoldDB" id="A0A8J5XL80"/>